<accession>A0A3A4AJN3</accession>
<dbReference type="RefSeq" id="WP_119931542.1">
    <property type="nucleotide sequence ID" value="NZ_QZEY01000027.1"/>
</dbReference>
<organism evidence="1 2">
    <name type="scientific">Bailinhaonella thermotolerans</name>
    <dbReference type="NCBI Taxonomy" id="1070861"/>
    <lineage>
        <taxon>Bacteria</taxon>
        <taxon>Bacillati</taxon>
        <taxon>Actinomycetota</taxon>
        <taxon>Actinomycetes</taxon>
        <taxon>Streptosporangiales</taxon>
        <taxon>Streptosporangiaceae</taxon>
        <taxon>Bailinhaonella</taxon>
    </lineage>
</organism>
<name>A0A3A4AJN3_9ACTN</name>
<proteinExistence type="predicted"/>
<dbReference type="AlphaFoldDB" id="A0A3A4AJN3"/>
<protein>
    <submittedName>
        <fullName evidence="1">Uncharacterized protein</fullName>
    </submittedName>
</protein>
<evidence type="ECO:0000313" key="2">
    <source>
        <dbReference type="Proteomes" id="UP000265768"/>
    </source>
</evidence>
<reference evidence="1 2" key="1">
    <citation type="submission" date="2018-09" db="EMBL/GenBank/DDBJ databases">
        <title>YIM 75507 draft genome.</title>
        <authorList>
            <person name="Tang S."/>
            <person name="Feng Y."/>
        </authorList>
    </citation>
    <scope>NUCLEOTIDE SEQUENCE [LARGE SCALE GENOMIC DNA]</scope>
    <source>
        <strain evidence="1 2">YIM 75507</strain>
    </source>
</reference>
<comment type="caution">
    <text evidence="1">The sequence shown here is derived from an EMBL/GenBank/DDBJ whole genome shotgun (WGS) entry which is preliminary data.</text>
</comment>
<gene>
    <name evidence="1" type="ORF">D5H75_38360</name>
</gene>
<sequence>MDPDVRRRLRLAVTAWTDAGGPIDDLEDRLSAEGLTLAAAPQHHDAVDAWLHAHRDAHPVLSSGWRAVQDLIEDYHRRSRAGIALLDPMPGPAPGGGART</sequence>
<evidence type="ECO:0000313" key="1">
    <source>
        <dbReference type="EMBL" id="RJL21081.1"/>
    </source>
</evidence>
<keyword evidence="2" id="KW-1185">Reference proteome</keyword>
<dbReference type="Proteomes" id="UP000265768">
    <property type="component" value="Unassembled WGS sequence"/>
</dbReference>
<dbReference type="EMBL" id="QZEY01000027">
    <property type="protein sequence ID" value="RJL21081.1"/>
    <property type="molecule type" value="Genomic_DNA"/>
</dbReference>